<gene>
    <name evidence="1" type="ORF">EFE41_03065</name>
    <name evidence="2" type="ORF">SAMN06264941_0971</name>
</gene>
<organism evidence="2 3">
    <name type="scientific">Methanohalophilus portucalensis FDF-1</name>
    <dbReference type="NCBI Taxonomy" id="523843"/>
    <lineage>
        <taxon>Archaea</taxon>
        <taxon>Methanobacteriati</taxon>
        <taxon>Methanobacteriota</taxon>
        <taxon>Stenosarchaea group</taxon>
        <taxon>Methanomicrobia</taxon>
        <taxon>Methanosarcinales</taxon>
        <taxon>Methanosarcinaceae</taxon>
        <taxon>Methanohalophilus</taxon>
    </lineage>
</organism>
<name>A0A1X7NDK7_9EURY</name>
<dbReference type="SUPFAM" id="SSF53756">
    <property type="entry name" value="UDP-Glycosyltransferase/glycogen phosphorylase"/>
    <property type="match status" value="1"/>
</dbReference>
<evidence type="ECO:0000313" key="4">
    <source>
        <dbReference type="Proteomes" id="UP000278252"/>
    </source>
</evidence>
<dbReference type="AlphaFoldDB" id="A0A1X7NDK7"/>
<dbReference type="OrthoDB" id="112437at2157"/>
<dbReference type="Proteomes" id="UP000193969">
    <property type="component" value="Unassembled WGS sequence"/>
</dbReference>
<keyword evidence="3" id="KW-1185">Reference proteome</keyword>
<reference evidence="1 4" key="3">
    <citation type="submission" date="2018-10" db="EMBL/GenBank/DDBJ databases">
        <title>Cultivation of a novel Methanohalophilus strain from Kebrit Deep of the Red Sea and a genomic comparison of members of the genus Methanohalophilus.</title>
        <authorList>
            <person name="Guan Y."/>
            <person name="Ngugi D.K."/>
            <person name="Stingl U."/>
        </authorList>
    </citation>
    <scope>NUCLEOTIDE SEQUENCE [LARGE SCALE GENOMIC DNA]</scope>
    <source>
        <strain evidence="1 4">DSM 7471</strain>
    </source>
</reference>
<keyword evidence="1" id="KW-0328">Glycosyltransferase</keyword>
<dbReference type="GO" id="GO:0016757">
    <property type="term" value="F:glycosyltransferase activity"/>
    <property type="evidence" value="ECO:0007669"/>
    <property type="project" value="UniProtKB-KW"/>
</dbReference>
<sequence>MNSTFTIKDICEKIWQLEDRYNLLDYEIERVKIWQYLRYKIYVEISKELEIFNQPHTEKYSLLDLARAFPKYLYYSITKNPLLGSYKKDILIFDHNRKIILNNEYVDIYTKYLIDELNDNEYEVIENPYLHSHFMKNDPLRKYLDYAYLSYYPKSLFSFKFTPEQKYLINKITYEFNTHFGINLDLADLFNKYLKIFLHFYGFYDRLIKKRGYKKVYVVVSYGPVIVPLIAAAKNNNVQVIELQHGVIGPYHLGYNFPNYSGKLDYFPDILYSFGDYWNETVNLPISKENIVTYGYPYMREMIEKYKHLPKKTNQILFISQGAIGLELSKFAYHLAEKLDNYKIIYKLHPGEYDRWKAEYAELVSASNLDNVEVIDNNDKNLYEYLAESPLLVGVFSTAVYEGLSFKCKTFLVDLPGIEHMEYLFSKGIVKKVTNPDELLDSLETFEPSPYDEEYFFRSV</sequence>
<evidence type="ECO:0000313" key="2">
    <source>
        <dbReference type="EMBL" id="SMH35342.1"/>
    </source>
</evidence>
<evidence type="ECO:0000313" key="1">
    <source>
        <dbReference type="EMBL" id="RNI13570.1"/>
    </source>
</evidence>
<dbReference type="RefSeq" id="WP_072358496.1">
    <property type="nucleotide sequence ID" value="NZ_FXBN01000001.1"/>
</dbReference>
<reference evidence="3" key="2">
    <citation type="submission" date="2017-04" db="EMBL/GenBank/DDBJ databases">
        <authorList>
            <person name="Varghese N."/>
            <person name="Submissions S."/>
        </authorList>
    </citation>
    <scope>NUCLEOTIDE SEQUENCE [LARGE SCALE GENOMIC DNA]</scope>
    <source>
        <strain evidence="3">FDF-1</strain>
    </source>
</reference>
<proteinExistence type="predicted"/>
<keyword evidence="1" id="KW-0808">Transferase</keyword>
<protein>
    <submittedName>
        <fullName evidence="1">Sialyltransferase</fullName>
    </submittedName>
</protein>
<dbReference type="EMBL" id="FXBN01000001">
    <property type="protein sequence ID" value="SMH35342.1"/>
    <property type="molecule type" value="Genomic_DNA"/>
</dbReference>
<evidence type="ECO:0000313" key="3">
    <source>
        <dbReference type="Proteomes" id="UP000193969"/>
    </source>
</evidence>
<accession>A0A1X7NDK7</accession>
<reference evidence="2" key="1">
    <citation type="submission" date="2017-04" db="EMBL/GenBank/DDBJ databases">
        <authorList>
            <person name="Afonso C.L."/>
            <person name="Miller P.J."/>
            <person name="Scott M.A."/>
            <person name="Spackman E."/>
            <person name="Goraichik I."/>
            <person name="Dimitrov K.M."/>
            <person name="Suarez D.L."/>
            <person name="Swayne D.E."/>
        </authorList>
    </citation>
    <scope>NUCLEOTIDE SEQUENCE [LARGE SCALE GENOMIC DNA]</scope>
    <source>
        <strain evidence="2">FDF-1</strain>
    </source>
</reference>
<dbReference type="Proteomes" id="UP000278252">
    <property type="component" value="Unassembled WGS sequence"/>
</dbReference>
<dbReference type="EMBL" id="RJJH01000001">
    <property type="protein sequence ID" value="RNI13570.1"/>
    <property type="molecule type" value="Genomic_DNA"/>
</dbReference>